<keyword evidence="1" id="KW-1185">Reference proteome</keyword>
<accession>A0A914HQL4</accession>
<organism evidence="1 2">
    <name type="scientific">Globodera rostochiensis</name>
    <name type="common">Golden nematode worm</name>
    <name type="synonym">Heterodera rostochiensis</name>
    <dbReference type="NCBI Taxonomy" id="31243"/>
    <lineage>
        <taxon>Eukaryota</taxon>
        <taxon>Metazoa</taxon>
        <taxon>Ecdysozoa</taxon>
        <taxon>Nematoda</taxon>
        <taxon>Chromadorea</taxon>
        <taxon>Rhabditida</taxon>
        <taxon>Tylenchina</taxon>
        <taxon>Tylenchomorpha</taxon>
        <taxon>Tylenchoidea</taxon>
        <taxon>Heteroderidae</taxon>
        <taxon>Heteroderinae</taxon>
        <taxon>Globodera</taxon>
    </lineage>
</organism>
<name>A0A914HQL4_GLORO</name>
<protein>
    <submittedName>
        <fullName evidence="2">Uncharacterized protein</fullName>
    </submittedName>
</protein>
<reference evidence="2" key="1">
    <citation type="submission" date="2022-11" db="UniProtKB">
        <authorList>
            <consortium name="WormBaseParasite"/>
        </authorList>
    </citation>
    <scope>IDENTIFICATION</scope>
</reference>
<evidence type="ECO:0000313" key="1">
    <source>
        <dbReference type="Proteomes" id="UP000887572"/>
    </source>
</evidence>
<dbReference type="AlphaFoldDB" id="A0A914HQL4"/>
<proteinExistence type="predicted"/>
<dbReference type="Proteomes" id="UP000887572">
    <property type="component" value="Unplaced"/>
</dbReference>
<sequence length="85" mass="9370">MGASSSSSTVERSGWNTQWLAKQLNLASTLDAFLLELLPSGFQLCLTVASKRHCTMPLRFFFVCDGCGTTFARIYEFGPAGKRDK</sequence>
<dbReference type="WBParaSite" id="Gr19_v10_g2989.t1">
    <property type="protein sequence ID" value="Gr19_v10_g2989.t1"/>
    <property type="gene ID" value="Gr19_v10_g2989"/>
</dbReference>
<evidence type="ECO:0000313" key="2">
    <source>
        <dbReference type="WBParaSite" id="Gr19_v10_g2989.t1"/>
    </source>
</evidence>